<keyword evidence="1" id="KW-0304">Gas vesicle</keyword>
<evidence type="ECO:0000256" key="3">
    <source>
        <dbReference type="ARBA" id="ARBA00035643"/>
    </source>
</evidence>
<organism evidence="4 5">
    <name type="scientific">Candidatus Hakubella thermalkaliphila</name>
    <dbReference type="NCBI Taxonomy" id="2754717"/>
    <lineage>
        <taxon>Bacteria</taxon>
        <taxon>Bacillati</taxon>
        <taxon>Actinomycetota</taxon>
        <taxon>Actinomycetota incertae sedis</taxon>
        <taxon>Candidatus Hakubellales</taxon>
        <taxon>Candidatus Hakubellaceae</taxon>
        <taxon>Candidatus Hakubella</taxon>
    </lineage>
</organism>
<comment type="similarity">
    <text evidence="3">Belongs to the gas vesicle GvpF/GvpL family.</text>
</comment>
<comment type="caution">
    <text evidence="4">The sequence shown here is derived from an EMBL/GenBank/DDBJ whole genome shotgun (WGS) entry which is preliminary data.</text>
</comment>
<dbReference type="GO" id="GO:0031411">
    <property type="term" value="C:gas vesicle"/>
    <property type="evidence" value="ECO:0007669"/>
    <property type="project" value="UniProtKB-SubCell"/>
</dbReference>
<dbReference type="GO" id="GO:0031412">
    <property type="term" value="P:gas vesicle organization"/>
    <property type="evidence" value="ECO:0007669"/>
    <property type="project" value="InterPro"/>
</dbReference>
<evidence type="ECO:0000313" key="5">
    <source>
        <dbReference type="Proteomes" id="UP000574717"/>
    </source>
</evidence>
<reference evidence="4 5" key="1">
    <citation type="journal article" date="2020" name="Front. Microbiol.">
        <title>Single-cell genomics of novel Actinobacteria with the Wood-Ljungdahl pathway discovered in a serpentinizing system.</title>
        <authorList>
            <person name="Merino N."/>
            <person name="Kawai M."/>
            <person name="Boyd E.S."/>
            <person name="Colman D.R."/>
            <person name="McGlynn S.E."/>
            <person name="Nealson K.H."/>
            <person name="Kurokawa K."/>
            <person name="Hongoh Y."/>
        </authorList>
    </citation>
    <scope>NUCLEOTIDE SEQUENCE [LARGE SCALE GENOMIC DNA]</scope>
    <source>
        <strain evidence="4 5">S03</strain>
    </source>
</reference>
<proteinExistence type="inferred from homology"/>
<evidence type="ECO:0000256" key="1">
    <source>
        <dbReference type="ARBA" id="ARBA00022987"/>
    </source>
</evidence>
<name>A0A6V8NFG8_9ACTN</name>
<evidence type="ECO:0000313" key="4">
    <source>
        <dbReference type="EMBL" id="GFP18938.1"/>
    </source>
</evidence>
<sequence length="131" mass="14955">MMEEGKYIYCIIGTNEGRNFGPIGIGDRGDGVYTIGYQDLSAVISNSPMTKYVVSRENMTAHEKVIEEVMKDYSVLPVRFCTVATSAEEVRNLLRKRYTEFKNLLRDMDNKTELGVRALWKNMNAIFQEIG</sequence>
<dbReference type="AlphaFoldDB" id="A0A6V8NFG8"/>
<protein>
    <submittedName>
        <fullName evidence="4">Uncharacterized protein</fullName>
    </submittedName>
</protein>
<feature type="non-terminal residue" evidence="4">
    <location>
        <position position="131"/>
    </location>
</feature>
<dbReference type="PANTHER" id="PTHR36852:SF1">
    <property type="entry name" value="PROTEIN GVPL 2"/>
    <property type="match status" value="1"/>
</dbReference>
<evidence type="ECO:0000256" key="2">
    <source>
        <dbReference type="ARBA" id="ARBA00035108"/>
    </source>
</evidence>
<dbReference type="RefSeq" id="WP_176236777.1">
    <property type="nucleotide sequence ID" value="NZ_BLRU01000023.1"/>
</dbReference>
<accession>A0A6V8NFG8</accession>
<dbReference type="Pfam" id="PF06386">
    <property type="entry name" value="GvpL_GvpF"/>
    <property type="match status" value="1"/>
</dbReference>
<dbReference type="PANTHER" id="PTHR36852">
    <property type="entry name" value="PROTEIN GVPL 2"/>
    <property type="match status" value="1"/>
</dbReference>
<dbReference type="EMBL" id="BLRU01000023">
    <property type="protein sequence ID" value="GFP18938.1"/>
    <property type="molecule type" value="Genomic_DNA"/>
</dbReference>
<comment type="subcellular location">
    <subcellularLocation>
        <location evidence="2">Gas vesicle</location>
    </subcellularLocation>
</comment>
<dbReference type="Proteomes" id="UP000574717">
    <property type="component" value="Unassembled WGS sequence"/>
</dbReference>
<gene>
    <name evidence="4" type="ORF">HKBW3S03_00442</name>
</gene>
<dbReference type="InterPro" id="IPR009430">
    <property type="entry name" value="GvpL/GvpF"/>
</dbReference>